<keyword evidence="5 7" id="KW-0067">ATP-binding</keyword>
<keyword evidence="4 12" id="KW-0418">Kinase</keyword>
<dbReference type="GO" id="GO:0004674">
    <property type="term" value="F:protein serine/threonine kinase activity"/>
    <property type="evidence" value="ECO:0007669"/>
    <property type="project" value="UniProtKB-KW"/>
</dbReference>
<feature type="region of interest" description="Disordered" evidence="10">
    <location>
        <begin position="571"/>
        <end position="665"/>
    </location>
</feature>
<evidence type="ECO:0000259" key="11">
    <source>
        <dbReference type="PROSITE" id="PS50011"/>
    </source>
</evidence>
<feature type="binding site" evidence="7">
    <location>
        <position position="178"/>
    </location>
    <ligand>
        <name>ATP</name>
        <dbReference type="ChEBI" id="CHEBI:30616"/>
    </ligand>
</feature>
<evidence type="ECO:0000256" key="6">
    <source>
        <dbReference type="PIRSR" id="PIRSR630616-1"/>
    </source>
</evidence>
<feature type="compositionally biased region" description="Low complexity" evidence="10">
    <location>
        <begin position="749"/>
        <end position="761"/>
    </location>
</feature>
<protein>
    <submittedName>
        <fullName evidence="12">Non-specific serine/threonine protein kinase</fullName>
    </submittedName>
</protein>
<dbReference type="GeneID" id="30033567"/>
<dbReference type="OrthoDB" id="942095at2759"/>
<evidence type="ECO:0000256" key="4">
    <source>
        <dbReference type="ARBA" id="ARBA00022777"/>
    </source>
</evidence>
<keyword evidence="13" id="KW-1185">Reference proteome</keyword>
<feature type="compositionally biased region" description="Low complexity" evidence="10">
    <location>
        <begin position="722"/>
        <end position="740"/>
    </location>
</feature>
<dbReference type="SUPFAM" id="SSF56112">
    <property type="entry name" value="Protein kinase-like (PK-like)"/>
    <property type="match status" value="1"/>
</dbReference>
<dbReference type="Proteomes" id="UP000189580">
    <property type="component" value="Chromosome a"/>
</dbReference>
<accession>A0A167DYE2</accession>
<evidence type="ECO:0000256" key="8">
    <source>
        <dbReference type="PIRSR" id="PIRSR630616-3"/>
    </source>
</evidence>
<dbReference type="FunFam" id="1.10.510.10:FF:000571">
    <property type="entry name" value="Maternal embryonic leucine zipper kinase"/>
    <property type="match status" value="1"/>
</dbReference>
<evidence type="ECO:0000313" key="12">
    <source>
        <dbReference type="EMBL" id="ANB13441.1"/>
    </source>
</evidence>
<dbReference type="InterPro" id="IPR030616">
    <property type="entry name" value="Aur-like"/>
</dbReference>
<sequence length="861" mass="94861">MYGTVDRVNAQNAKAKLADSYTKLLREITTPTISSGTFSIGNYSIIRLIGTGSFGKVYLASHKFTKSKVVLKSSPKEQPNLVREIHHHRQFKHPHIARLYEIIVTETSVWMVLEYCPGDELYTYLVNNNGQLKPDETKKIFSELCGAVTYTHSKNCAHRDIKLENTLLDKRHNVKLVDFGFTREYENSRTMLDTVCGTSCYMAPEILMGKKYSGEAIDVWSLGVILYTLLYGEMPFEEETDVDTRMKIINEEPSYGDFVRGKPVPEDGKNLVKLLLSKDPKQRLALEEILQHPYLEDYGLLQRNILATKEPKPFSTKSEKKVLRSLKSSNIDISNLAESVLSQSCDSLAGFWALAVERQTKIDLKKHRRSSLGIKLTKRDGIEKDGGDDESRGPASPKGSVHGVSRFRSPSAPHSPRSPLGKFASSIRSSSDRERSDRIDRMERADKLVEMNSSPINGTADSHLAEVSNDPPANIGEISSSVGKSNPHNQQAAESGNTKSGLDGPSSLTVSNQSINDFPELTTHPSIIERTKTKASSTSRDIRASLKATMMKIILIGSLRRRQSVIDVDGAPSTVSASSTLKSAQSNPSQSNVRGLDIHDESGGEIGGLNSSDRQPTTLIIQPDSDKDEIDQQSLVDPNQSRKERSSSDFNDTLGSSQSRGKPSRKLAVLARPISQISQISQISAFSQLSQYSTNSQISAAPSQLSQEKINQAFNKPQSEGSSRPKYSRRSTSSSISSLISRHRKTHSKASSTSSASLKSAPGSPRRVASPVPGSHSPFPRARGRFSEHSVFPSSKLESPSSRVRLRRKSPFAGITSYGRRQSNSSTRKAAAAKVIEEGEEGEEDNVYEDIDLDDDILKQE</sequence>
<feature type="compositionally biased region" description="Acidic residues" evidence="10">
    <location>
        <begin position="838"/>
        <end position="855"/>
    </location>
</feature>
<feature type="binding site" evidence="7 9">
    <location>
        <position position="72"/>
    </location>
    <ligand>
        <name>ATP</name>
        <dbReference type="ChEBI" id="CHEBI:30616"/>
    </ligand>
</feature>
<dbReference type="EMBL" id="CP014501">
    <property type="protein sequence ID" value="ANB13441.1"/>
    <property type="molecule type" value="Genomic_DNA"/>
</dbReference>
<feature type="compositionally biased region" description="Polar residues" evidence="10">
    <location>
        <begin position="648"/>
        <end position="661"/>
    </location>
</feature>
<feature type="cross-link" description="Glycyl lysine isopeptide (Lys-Gly) (interchain with G-Cter in SUMO2)" evidence="8">
    <location>
        <position position="162"/>
    </location>
</feature>
<evidence type="ECO:0000256" key="5">
    <source>
        <dbReference type="ARBA" id="ARBA00022840"/>
    </source>
</evidence>
<dbReference type="AlphaFoldDB" id="A0A167DYE2"/>
<reference evidence="12 13" key="1">
    <citation type="submission" date="2016-02" db="EMBL/GenBank/DDBJ databases">
        <title>Complete genome sequence and transcriptome regulation of the pentose utilising yeast Sugiyamaella lignohabitans.</title>
        <authorList>
            <person name="Bellasio M."/>
            <person name="Peymann A."/>
            <person name="Valli M."/>
            <person name="Sipitzky M."/>
            <person name="Graf A."/>
            <person name="Sauer M."/>
            <person name="Marx H."/>
            <person name="Mattanovich D."/>
        </authorList>
    </citation>
    <scope>NUCLEOTIDE SEQUENCE [LARGE SCALE GENOMIC DNA]</scope>
    <source>
        <strain evidence="12 13">CBS 10342</strain>
    </source>
</reference>
<keyword evidence="1 12" id="KW-0723">Serine/threonine-protein kinase</keyword>
<dbReference type="Gene3D" id="1.10.510.10">
    <property type="entry name" value="Transferase(Phosphotransferase) domain 1"/>
    <property type="match status" value="1"/>
</dbReference>
<evidence type="ECO:0000256" key="7">
    <source>
        <dbReference type="PIRSR" id="PIRSR630616-2"/>
    </source>
</evidence>
<evidence type="ECO:0000256" key="1">
    <source>
        <dbReference type="ARBA" id="ARBA00022527"/>
    </source>
</evidence>
<feature type="domain" description="Protein kinase" evidence="11">
    <location>
        <begin position="43"/>
        <end position="295"/>
    </location>
</feature>
<feature type="region of interest" description="Disordered" evidence="10">
    <location>
        <begin position="377"/>
        <end position="541"/>
    </location>
</feature>
<gene>
    <name evidence="12" type="ORF">AWJ20_1732</name>
</gene>
<feature type="compositionally biased region" description="Basic and acidic residues" evidence="10">
    <location>
        <begin position="377"/>
        <end position="392"/>
    </location>
</feature>
<keyword evidence="3 7" id="KW-0547">Nucleotide-binding</keyword>
<dbReference type="PROSITE" id="PS00107">
    <property type="entry name" value="PROTEIN_KINASE_ATP"/>
    <property type="match status" value="1"/>
</dbReference>
<feature type="compositionally biased region" description="Polar residues" evidence="10">
    <location>
        <begin position="573"/>
        <end position="593"/>
    </location>
</feature>
<evidence type="ECO:0000256" key="10">
    <source>
        <dbReference type="SAM" id="MobiDB-lite"/>
    </source>
</evidence>
<evidence type="ECO:0000256" key="2">
    <source>
        <dbReference type="ARBA" id="ARBA00022679"/>
    </source>
</evidence>
<feature type="compositionally biased region" description="Polar residues" evidence="10">
    <location>
        <begin position="792"/>
        <end position="802"/>
    </location>
</feature>
<dbReference type="CDD" id="cd14003">
    <property type="entry name" value="STKc_AMPK-like"/>
    <property type="match status" value="1"/>
</dbReference>
<dbReference type="InterPro" id="IPR000719">
    <property type="entry name" value="Prot_kinase_dom"/>
</dbReference>
<dbReference type="PROSITE" id="PS50011">
    <property type="entry name" value="PROTEIN_KINASE_DOM"/>
    <property type="match status" value="1"/>
</dbReference>
<feature type="compositionally biased region" description="Polar residues" evidence="10">
    <location>
        <begin position="703"/>
        <end position="721"/>
    </location>
</feature>
<dbReference type="PANTHER" id="PTHR24350">
    <property type="entry name" value="SERINE/THREONINE-PROTEIN KINASE IAL-RELATED"/>
    <property type="match status" value="1"/>
</dbReference>
<dbReference type="InterPro" id="IPR008271">
    <property type="entry name" value="Ser/Thr_kinase_AS"/>
</dbReference>
<feature type="active site" description="Proton acceptor" evidence="6">
    <location>
        <position position="160"/>
    </location>
</feature>
<organism evidence="12 13">
    <name type="scientific">Sugiyamaella lignohabitans</name>
    <dbReference type="NCBI Taxonomy" id="796027"/>
    <lineage>
        <taxon>Eukaryota</taxon>
        <taxon>Fungi</taxon>
        <taxon>Dikarya</taxon>
        <taxon>Ascomycota</taxon>
        <taxon>Saccharomycotina</taxon>
        <taxon>Dipodascomycetes</taxon>
        <taxon>Dipodascales</taxon>
        <taxon>Trichomonascaceae</taxon>
        <taxon>Sugiyamaella</taxon>
    </lineage>
</organism>
<feature type="compositionally biased region" description="Polar residues" evidence="10">
    <location>
        <begin position="477"/>
        <end position="516"/>
    </location>
</feature>
<dbReference type="RefSeq" id="XP_018735918.1">
    <property type="nucleotide sequence ID" value="XM_018878635.1"/>
</dbReference>
<name>A0A167DYE2_9ASCO</name>
<feature type="compositionally biased region" description="Polar residues" evidence="10">
    <location>
        <begin position="609"/>
        <end position="620"/>
    </location>
</feature>
<feature type="compositionally biased region" description="Polar residues" evidence="10">
    <location>
        <begin position="819"/>
        <end position="828"/>
    </location>
</feature>
<evidence type="ECO:0000256" key="9">
    <source>
        <dbReference type="PROSITE-ProRule" id="PRU10141"/>
    </source>
</evidence>
<feature type="compositionally biased region" description="Polar residues" evidence="10">
    <location>
        <begin position="451"/>
        <end position="460"/>
    </location>
</feature>
<dbReference type="GO" id="GO:0005524">
    <property type="term" value="F:ATP binding"/>
    <property type="evidence" value="ECO:0007669"/>
    <property type="project" value="UniProtKB-UniRule"/>
</dbReference>
<proteinExistence type="predicted"/>
<dbReference type="KEGG" id="slb:AWJ20_1732"/>
<feature type="binding site" evidence="7">
    <location>
        <begin position="164"/>
        <end position="165"/>
    </location>
    <ligand>
        <name>ATP</name>
        <dbReference type="ChEBI" id="CHEBI:30616"/>
    </ligand>
</feature>
<feature type="region of interest" description="Disordered" evidence="10">
    <location>
        <begin position="703"/>
        <end position="861"/>
    </location>
</feature>
<feature type="compositionally biased region" description="Basic and acidic residues" evidence="10">
    <location>
        <begin position="430"/>
        <end position="449"/>
    </location>
</feature>
<dbReference type="InterPro" id="IPR017441">
    <property type="entry name" value="Protein_kinase_ATP_BS"/>
</dbReference>
<dbReference type="SMART" id="SM00220">
    <property type="entry name" value="S_TKc"/>
    <property type="match status" value="1"/>
</dbReference>
<evidence type="ECO:0000256" key="3">
    <source>
        <dbReference type="ARBA" id="ARBA00022741"/>
    </source>
</evidence>
<evidence type="ECO:0000313" key="13">
    <source>
        <dbReference type="Proteomes" id="UP000189580"/>
    </source>
</evidence>
<dbReference type="InterPro" id="IPR011009">
    <property type="entry name" value="Kinase-like_dom_sf"/>
</dbReference>
<feature type="compositionally biased region" description="Low complexity" evidence="10">
    <location>
        <begin position="406"/>
        <end position="429"/>
    </location>
</feature>
<dbReference type="PROSITE" id="PS00108">
    <property type="entry name" value="PROTEIN_KINASE_ST"/>
    <property type="match status" value="1"/>
</dbReference>
<keyword evidence="2" id="KW-0808">Transferase</keyword>
<dbReference type="Pfam" id="PF00069">
    <property type="entry name" value="Pkinase"/>
    <property type="match status" value="1"/>
</dbReference>